<evidence type="ECO:0000313" key="1">
    <source>
        <dbReference type="EMBL" id="ETJ34729.1"/>
    </source>
</evidence>
<dbReference type="EMBL" id="AZMM01010854">
    <property type="protein sequence ID" value="ETJ34729.1"/>
    <property type="molecule type" value="Genomic_DNA"/>
</dbReference>
<dbReference type="AlphaFoldDB" id="W1Y0R9"/>
<comment type="caution">
    <text evidence="1">The sequence shown here is derived from an EMBL/GenBank/DDBJ whole genome shotgun (WGS) entry which is preliminary data.</text>
</comment>
<name>W1Y0R9_9ZZZZ</name>
<reference evidence="1" key="1">
    <citation type="submission" date="2013-12" db="EMBL/GenBank/DDBJ databases">
        <title>A Varibaculum cambriense genome reconstructed from a premature infant gut community with otherwise low bacterial novelty that shifts toward anaerobic metabolism during the third week of life.</title>
        <authorList>
            <person name="Brown C.T."/>
            <person name="Sharon I."/>
            <person name="Thomas B.C."/>
            <person name="Castelle C.J."/>
            <person name="Morowitz M.J."/>
            <person name="Banfield J.F."/>
        </authorList>
    </citation>
    <scope>NUCLEOTIDE SEQUENCE</scope>
</reference>
<protein>
    <submittedName>
        <fullName evidence="1">Bacterial type II secretion system protein F protein</fullName>
    </submittedName>
</protein>
<organism evidence="1">
    <name type="scientific">human gut metagenome</name>
    <dbReference type="NCBI Taxonomy" id="408170"/>
    <lineage>
        <taxon>unclassified sequences</taxon>
        <taxon>metagenomes</taxon>
        <taxon>organismal metagenomes</taxon>
    </lineage>
</organism>
<sequence>MNKEKLRKADMYEVLEGKIVNKVRSLFCEKRNRVIRRGADEKLHTELT</sequence>
<accession>W1Y0R9</accession>
<gene>
    <name evidence="1" type="ORF">Q604_UNBC10854G0001</name>
</gene>
<proteinExistence type="predicted"/>
<feature type="non-terminal residue" evidence="1">
    <location>
        <position position="48"/>
    </location>
</feature>